<reference evidence="2 3" key="1">
    <citation type="submission" date="2018-10" db="EMBL/GenBank/DDBJ databases">
        <title>Genomic Encyclopedia of Type Strains, Phase IV (KMG-IV): sequencing the most valuable type-strain genomes for metagenomic binning, comparative biology and taxonomic classification.</title>
        <authorList>
            <person name="Goeker M."/>
        </authorList>
    </citation>
    <scope>NUCLEOTIDE SEQUENCE [LARGE SCALE GENOMIC DNA]</scope>
    <source>
        <strain evidence="2 3">DSM 25080</strain>
    </source>
</reference>
<evidence type="ECO:0000313" key="3">
    <source>
        <dbReference type="Proteomes" id="UP000267187"/>
    </source>
</evidence>
<name>A0A3M0ABS4_9GAMM</name>
<evidence type="ECO:0000256" key="1">
    <source>
        <dbReference type="SAM" id="SignalP"/>
    </source>
</evidence>
<comment type="caution">
    <text evidence="2">The sequence shown here is derived from an EMBL/GenBank/DDBJ whole genome shotgun (WGS) entry which is preliminary data.</text>
</comment>
<dbReference type="RefSeq" id="WP_121875428.1">
    <property type="nucleotide sequence ID" value="NZ_REFJ01000001.1"/>
</dbReference>
<feature type="signal peptide" evidence="1">
    <location>
        <begin position="1"/>
        <end position="22"/>
    </location>
</feature>
<keyword evidence="3" id="KW-1185">Reference proteome</keyword>
<dbReference type="AlphaFoldDB" id="A0A3M0ABS4"/>
<accession>A0A3M0ABS4</accession>
<dbReference type="OrthoDB" id="6080407at2"/>
<dbReference type="EMBL" id="REFJ01000001">
    <property type="protein sequence ID" value="RMA82076.1"/>
    <property type="molecule type" value="Genomic_DNA"/>
</dbReference>
<dbReference type="Proteomes" id="UP000267187">
    <property type="component" value="Unassembled WGS sequence"/>
</dbReference>
<feature type="chain" id="PRO_5018159192" description="DUF4124 domain-containing protein" evidence="1">
    <location>
        <begin position="23"/>
        <end position="192"/>
    </location>
</feature>
<evidence type="ECO:0000313" key="2">
    <source>
        <dbReference type="EMBL" id="RMA82076.1"/>
    </source>
</evidence>
<protein>
    <recommendedName>
        <fullName evidence="4">DUF4124 domain-containing protein</fullName>
    </recommendedName>
</protein>
<organism evidence="2 3">
    <name type="scientific">Umboniibacter marinipuniceus</name>
    <dbReference type="NCBI Taxonomy" id="569599"/>
    <lineage>
        <taxon>Bacteria</taxon>
        <taxon>Pseudomonadati</taxon>
        <taxon>Pseudomonadota</taxon>
        <taxon>Gammaproteobacteria</taxon>
        <taxon>Cellvibrionales</taxon>
        <taxon>Cellvibrionaceae</taxon>
        <taxon>Umboniibacter</taxon>
    </lineage>
</organism>
<keyword evidence="1" id="KW-0732">Signal</keyword>
<gene>
    <name evidence="2" type="ORF">DFR27_0023</name>
</gene>
<evidence type="ECO:0008006" key="4">
    <source>
        <dbReference type="Google" id="ProtNLM"/>
    </source>
</evidence>
<sequence length="192" mass="21555">MRFPQPLLAALILFFSSTSAIADFYRYHDEHGKLVVAYRLTPEAIQQGYEVINSQGVVVAVIEPAKTESDLEAERSAAEQREYDLRLLMTYGNSDELKDAIERRESALADEISLMKTKLEDTRVSLRATEDRAGLEERQDGVVSEATAGALEQFRAQIVSLSSEIVTLEGAYQENQKENEVELARLRELLGE</sequence>
<proteinExistence type="predicted"/>